<dbReference type="Pfam" id="PF01330">
    <property type="entry name" value="RuvA_N"/>
    <property type="match status" value="1"/>
</dbReference>
<sequence length="192" mass="20738">MIGSLTGTVTDKVGDAIIINVRGVGYRVEFPGILPLSDDQTVTLYIHTHIREQELRLFGFETRQQLMLFEQLISVSGVGPKAALGLLASFPYEHIVSAIVSEDARQLRCPGVGAKTAERIVLDLHSKLKKAAVAEGLKPQKGMTSATAEVAAALYELGFSDSEVDAVLPQIITDGTELHDMIKQALKLIQQG</sequence>
<keyword evidence="8" id="KW-0547">Nucleotide-binding</keyword>
<dbReference type="GO" id="GO:0016787">
    <property type="term" value="F:hydrolase activity"/>
    <property type="evidence" value="ECO:0007669"/>
    <property type="project" value="UniProtKB-KW"/>
</dbReference>
<dbReference type="Gene3D" id="1.10.8.10">
    <property type="entry name" value="DNA helicase RuvA subunit, C-terminal domain"/>
    <property type="match status" value="1"/>
</dbReference>
<dbReference type="CDD" id="cd14332">
    <property type="entry name" value="UBA_RuvA_C"/>
    <property type="match status" value="1"/>
</dbReference>
<dbReference type="Pfam" id="PF07499">
    <property type="entry name" value="RuvA_C"/>
    <property type="match status" value="1"/>
</dbReference>
<comment type="domain">
    <text evidence="6">Has three domains with a flexible linker between the domains II and III and assumes an 'L' shape. Domain III is highly mobile and contacts RuvB.</text>
</comment>
<dbReference type="Pfam" id="PF14520">
    <property type="entry name" value="HHH_5"/>
    <property type="match status" value="1"/>
</dbReference>
<keyword evidence="1 6" id="KW-0963">Cytoplasm</keyword>
<evidence type="ECO:0000256" key="3">
    <source>
        <dbReference type="ARBA" id="ARBA00023125"/>
    </source>
</evidence>
<dbReference type="Proteomes" id="UP000070457">
    <property type="component" value="Unassembled WGS sequence"/>
</dbReference>
<proteinExistence type="inferred from homology"/>
<evidence type="ECO:0000256" key="2">
    <source>
        <dbReference type="ARBA" id="ARBA00022763"/>
    </source>
</evidence>
<dbReference type="InterPro" id="IPR013849">
    <property type="entry name" value="DNA_helicase_Holl-junc_RuvA_I"/>
</dbReference>
<dbReference type="GO" id="GO:0006281">
    <property type="term" value="P:DNA repair"/>
    <property type="evidence" value="ECO:0007669"/>
    <property type="project" value="UniProtKB-UniRule"/>
</dbReference>
<feature type="region of interest" description="Domain III" evidence="6">
    <location>
        <begin position="144"/>
        <end position="192"/>
    </location>
</feature>
<reference evidence="8 9" key="1">
    <citation type="submission" date="2015-02" db="EMBL/GenBank/DDBJ databases">
        <title>Improved understanding of the partial-nitritation anammox process through 23 genomes representing the majority of the microbial community.</title>
        <authorList>
            <person name="Speth D.R."/>
            <person name="In T Zandt M."/>
            <person name="Guerrero Cruz S."/>
            <person name="Jetten M.S."/>
            <person name="Dutilh B.E."/>
        </authorList>
    </citation>
    <scope>NUCLEOTIDE SEQUENCE [LARGE SCALE GENOMIC DNA]</scope>
    <source>
        <strain evidence="8">OLB20</strain>
    </source>
</reference>
<dbReference type="SMART" id="SM00278">
    <property type="entry name" value="HhH1"/>
    <property type="match status" value="2"/>
</dbReference>
<comment type="subcellular location">
    <subcellularLocation>
        <location evidence="6">Cytoplasm</location>
    </subcellularLocation>
</comment>
<dbReference type="STRING" id="1617426.TR69_WS6001000608"/>
<dbReference type="GO" id="GO:0005524">
    <property type="term" value="F:ATP binding"/>
    <property type="evidence" value="ECO:0007669"/>
    <property type="project" value="InterPro"/>
</dbReference>
<comment type="similarity">
    <text evidence="6">Belongs to the RuvA family.</text>
</comment>
<dbReference type="InterPro" id="IPR012340">
    <property type="entry name" value="NA-bd_OB-fold"/>
</dbReference>
<gene>
    <name evidence="6 8" type="primary">ruvA</name>
    <name evidence="8" type="ORF">TR69_WS6001000608</name>
</gene>
<comment type="function">
    <text evidence="6">The RuvA-RuvB-RuvC complex processes Holliday junction (HJ) DNA during genetic recombination and DNA repair, while the RuvA-RuvB complex plays an important role in the rescue of blocked DNA replication forks via replication fork reversal (RFR). RuvA specifically binds to HJ cruciform DNA, conferring on it an open structure. The RuvB hexamer acts as an ATP-dependent pump, pulling dsDNA into and through the RuvAB complex. HJ branch migration allows RuvC to scan DNA until it finds its consensus sequence, where it cleaves and resolves the cruciform DNA.</text>
</comment>
<evidence type="ECO:0000256" key="5">
    <source>
        <dbReference type="ARBA" id="ARBA00023204"/>
    </source>
</evidence>
<keyword evidence="2 6" id="KW-0227">DNA damage</keyword>
<comment type="caution">
    <text evidence="6">Lacks conserved residue(s) required for the propagation of feature annotation.</text>
</comment>
<dbReference type="GO" id="GO:0006310">
    <property type="term" value="P:DNA recombination"/>
    <property type="evidence" value="ECO:0007669"/>
    <property type="project" value="UniProtKB-UniRule"/>
</dbReference>
<dbReference type="GO" id="GO:0009378">
    <property type="term" value="F:four-way junction helicase activity"/>
    <property type="evidence" value="ECO:0007669"/>
    <property type="project" value="InterPro"/>
</dbReference>
<dbReference type="InterPro" id="IPR011114">
    <property type="entry name" value="RuvA_C"/>
</dbReference>
<comment type="caution">
    <text evidence="8">The sequence shown here is derived from an EMBL/GenBank/DDBJ whole genome shotgun (WGS) entry which is preliminary data.</text>
</comment>
<dbReference type="SUPFAM" id="SSF47781">
    <property type="entry name" value="RuvA domain 2-like"/>
    <property type="match status" value="1"/>
</dbReference>
<comment type="subunit">
    <text evidence="6">Homotetramer. Forms an RuvA(8)-RuvB(12)-Holliday junction (HJ) complex. HJ DNA is sandwiched between 2 RuvA tetramers; dsDNA enters through RuvA and exits via RuvB. An RuvB hexamer assembles on each DNA strand where it exits the tetramer. Each RuvB hexamer is contacted by two RuvA subunits (via domain III) on 2 adjacent RuvB subunits; this complex drives branch migration. In the full resolvosome a probable DNA-RuvA(4)-RuvB(12)-RuvC(2) complex forms which resolves the HJ.</text>
</comment>
<evidence type="ECO:0000256" key="6">
    <source>
        <dbReference type="HAMAP-Rule" id="MF_00031"/>
    </source>
</evidence>
<feature type="domain" description="Helix-hairpin-helix DNA-binding motif class 1" evidence="7">
    <location>
        <begin position="70"/>
        <end position="89"/>
    </location>
</feature>
<dbReference type="AlphaFoldDB" id="A0A136LY61"/>
<accession>A0A136LY61</accession>
<evidence type="ECO:0000313" key="9">
    <source>
        <dbReference type="Proteomes" id="UP000070457"/>
    </source>
</evidence>
<keyword evidence="3 6" id="KW-0238">DNA-binding</keyword>
<dbReference type="Gene3D" id="1.10.150.20">
    <property type="entry name" value="5' to 3' exonuclease, C-terminal subdomain"/>
    <property type="match status" value="1"/>
</dbReference>
<dbReference type="GO" id="GO:0009379">
    <property type="term" value="C:Holliday junction helicase complex"/>
    <property type="evidence" value="ECO:0007669"/>
    <property type="project" value="InterPro"/>
</dbReference>
<feature type="domain" description="Helix-hairpin-helix DNA-binding motif class 1" evidence="7">
    <location>
        <begin position="104"/>
        <end position="123"/>
    </location>
</feature>
<keyword evidence="8" id="KW-0067">ATP-binding</keyword>
<keyword evidence="8" id="KW-0378">Hydrolase</keyword>
<dbReference type="PATRIC" id="fig|1617426.3.peg.605"/>
<dbReference type="InterPro" id="IPR000085">
    <property type="entry name" value="RuvA"/>
</dbReference>
<organism evidence="8 9">
    <name type="scientific">candidate division WS6 bacterium OLB20</name>
    <dbReference type="NCBI Taxonomy" id="1617426"/>
    <lineage>
        <taxon>Bacteria</taxon>
        <taxon>Candidatus Dojkabacteria</taxon>
    </lineage>
</organism>
<protein>
    <recommendedName>
        <fullName evidence="6">Holliday junction branch migration complex subunit RuvA</fullName>
    </recommendedName>
</protein>
<dbReference type="HAMAP" id="MF_00031">
    <property type="entry name" value="DNA_HJ_migration_RuvA"/>
    <property type="match status" value="1"/>
</dbReference>
<dbReference type="SUPFAM" id="SSF50249">
    <property type="entry name" value="Nucleic acid-binding proteins"/>
    <property type="match status" value="1"/>
</dbReference>
<evidence type="ECO:0000259" key="7">
    <source>
        <dbReference type="SMART" id="SM00278"/>
    </source>
</evidence>
<dbReference type="Gene3D" id="2.40.50.140">
    <property type="entry name" value="Nucleic acid-binding proteins"/>
    <property type="match status" value="1"/>
</dbReference>
<dbReference type="SUPFAM" id="SSF46929">
    <property type="entry name" value="DNA helicase RuvA subunit, C-terminal domain"/>
    <property type="match status" value="1"/>
</dbReference>
<keyword evidence="5 6" id="KW-0234">DNA repair</keyword>
<evidence type="ECO:0000313" key="8">
    <source>
        <dbReference type="EMBL" id="KXK26602.1"/>
    </source>
</evidence>
<dbReference type="GO" id="GO:0000400">
    <property type="term" value="F:four-way junction DNA binding"/>
    <property type="evidence" value="ECO:0007669"/>
    <property type="project" value="UniProtKB-UniRule"/>
</dbReference>
<keyword evidence="4 6" id="KW-0233">DNA recombination</keyword>
<dbReference type="InterPro" id="IPR036267">
    <property type="entry name" value="RuvA_C_sf"/>
</dbReference>
<evidence type="ECO:0000256" key="1">
    <source>
        <dbReference type="ARBA" id="ARBA00022490"/>
    </source>
</evidence>
<evidence type="ECO:0000256" key="4">
    <source>
        <dbReference type="ARBA" id="ARBA00023172"/>
    </source>
</evidence>
<dbReference type="GO" id="GO:0005737">
    <property type="term" value="C:cytoplasm"/>
    <property type="evidence" value="ECO:0007669"/>
    <property type="project" value="UniProtKB-SubCell"/>
</dbReference>
<dbReference type="EMBL" id="JYNZ01000003">
    <property type="protein sequence ID" value="KXK26602.1"/>
    <property type="molecule type" value="Genomic_DNA"/>
</dbReference>
<dbReference type="InterPro" id="IPR003583">
    <property type="entry name" value="Hlx-hairpin-Hlx_DNA-bd_motif"/>
</dbReference>
<keyword evidence="8" id="KW-0347">Helicase</keyword>
<dbReference type="NCBIfam" id="TIGR00084">
    <property type="entry name" value="ruvA"/>
    <property type="match status" value="1"/>
</dbReference>
<dbReference type="InterPro" id="IPR010994">
    <property type="entry name" value="RuvA_2-like"/>
</dbReference>
<dbReference type="GO" id="GO:0048476">
    <property type="term" value="C:Holliday junction resolvase complex"/>
    <property type="evidence" value="ECO:0007669"/>
    <property type="project" value="UniProtKB-UniRule"/>
</dbReference>
<name>A0A136LY61_9BACT</name>